<feature type="domain" description="Phage terminase large subunit GpA ATPase" evidence="1">
    <location>
        <begin position="67"/>
        <end position="268"/>
    </location>
</feature>
<comment type="caution">
    <text evidence="2">The sequence shown here is derived from an EMBL/GenBank/DDBJ whole genome shotgun (WGS) entry which is preliminary data.</text>
</comment>
<dbReference type="InterPro" id="IPR046453">
    <property type="entry name" value="GpA_ATPase"/>
</dbReference>
<name>A0A0F9GI62_9ZZZZ</name>
<accession>A0A0F9GI62</accession>
<sequence length="582" mass="67978">MTPYLKNNLNKPTNKYQVVLPASISDKIEKYPRLFMGMVHHKTTKGAPLTFADKQWLIEIYKDDNPNIVGMKCSQVHWTEQALCAMYTYAKQGLRGMYILPSKEHRRTFVSDRINKMRDHSELYRRSIKETTASSDSNVIKTLFGRSWKFVGSNVKNDFYEFPCDVLFFDEYDRLKQDNIPYAFDRIANSKNKVVWKFGNPTRPGFGIHAEWLASDAKVWQVKCNCGHWEELNWNKHFVIKNESTSQWELRNKDTHPVCSECNQPFSRLSKGRWFKTNPGSKVSGYKVSRLFVFKELHDIQNLFEQFVKAQHNQSSLQNFHNNYLAEPYENADFKITDELLLASAKRRLQLPKNEPRCVMGVDQGRLFTCYISTVINGKLVDIQYKNVIRWEDVESLEEAYNVICTVIDAQGGGYVETRDFVKEQKRAQRLMCYYRSKDKVKTLYNIDYKTNVVEVNRTEMADVMVKELITKVMVRPDWESIDDGEFAKQMKFPARLIDPDNDRPIWTKGNDHYFHAAIYRQVAKIVSGMHNGYDTAPKNWFAHNSNMTDLDRIIASVPTLIGAEKVVERNIELVKKKSWSI</sequence>
<proteinExistence type="predicted"/>
<gene>
    <name evidence="2" type="ORF">LCGC14_2118130</name>
</gene>
<dbReference type="EMBL" id="LAZR01026315">
    <property type="protein sequence ID" value="KKL69120.1"/>
    <property type="molecule type" value="Genomic_DNA"/>
</dbReference>
<protein>
    <recommendedName>
        <fullName evidence="1">Phage terminase large subunit GpA ATPase domain-containing protein</fullName>
    </recommendedName>
</protein>
<organism evidence="2">
    <name type="scientific">marine sediment metagenome</name>
    <dbReference type="NCBI Taxonomy" id="412755"/>
    <lineage>
        <taxon>unclassified sequences</taxon>
        <taxon>metagenomes</taxon>
        <taxon>ecological metagenomes</taxon>
    </lineage>
</organism>
<evidence type="ECO:0000313" key="2">
    <source>
        <dbReference type="EMBL" id="KKL69120.1"/>
    </source>
</evidence>
<feature type="non-terminal residue" evidence="2">
    <location>
        <position position="582"/>
    </location>
</feature>
<dbReference type="Pfam" id="PF05876">
    <property type="entry name" value="GpA_ATPase"/>
    <property type="match status" value="1"/>
</dbReference>
<dbReference type="GO" id="GO:0016887">
    <property type="term" value="F:ATP hydrolysis activity"/>
    <property type="evidence" value="ECO:0007669"/>
    <property type="project" value="InterPro"/>
</dbReference>
<dbReference type="AlphaFoldDB" id="A0A0F9GI62"/>
<reference evidence="2" key="1">
    <citation type="journal article" date="2015" name="Nature">
        <title>Complex archaea that bridge the gap between prokaryotes and eukaryotes.</title>
        <authorList>
            <person name="Spang A."/>
            <person name="Saw J.H."/>
            <person name="Jorgensen S.L."/>
            <person name="Zaremba-Niedzwiedzka K."/>
            <person name="Martijn J."/>
            <person name="Lind A.E."/>
            <person name="van Eijk R."/>
            <person name="Schleper C."/>
            <person name="Guy L."/>
            <person name="Ettema T.J."/>
        </authorList>
    </citation>
    <scope>NUCLEOTIDE SEQUENCE</scope>
</reference>
<evidence type="ECO:0000259" key="1">
    <source>
        <dbReference type="Pfam" id="PF05876"/>
    </source>
</evidence>